<dbReference type="Proteomes" id="UP000199334">
    <property type="component" value="Unassembled WGS sequence"/>
</dbReference>
<dbReference type="RefSeq" id="WP_093855337.1">
    <property type="nucleotide sequence ID" value="NZ_BJVZ01000018.1"/>
</dbReference>
<gene>
    <name evidence="3" type="ORF">SAMN05216498_0831</name>
</gene>
<dbReference type="OrthoDB" id="1683505at2"/>
<proteinExistence type="predicted"/>
<evidence type="ECO:0000313" key="3">
    <source>
        <dbReference type="EMBL" id="SDM86273.1"/>
    </source>
</evidence>
<accession>A0A1G9WQ27</accession>
<dbReference type="InterPro" id="IPR012495">
    <property type="entry name" value="TadE-like_dom"/>
</dbReference>
<sequence>MFRNEKGQSIVEFSLVIPLLMLMLIGVFDVGRMMYSYSGLHFTAQETVRLGGFGYSNEEIIDFAKNHFQTGEPENLTVSISPSEDLRKSGEYITVTLNYPIQPITPFAEQIFGDAIQLTSESTIRIE</sequence>
<keyword evidence="1" id="KW-0812">Transmembrane</keyword>
<protein>
    <submittedName>
        <fullName evidence="3">TadE-like protein</fullName>
    </submittedName>
</protein>
<evidence type="ECO:0000259" key="2">
    <source>
        <dbReference type="Pfam" id="PF07811"/>
    </source>
</evidence>
<name>A0A1G9WQ27_9BACI</name>
<keyword evidence="1" id="KW-1133">Transmembrane helix</keyword>
<keyword evidence="4" id="KW-1185">Reference proteome</keyword>
<dbReference type="EMBL" id="FNIG01000001">
    <property type="protein sequence ID" value="SDM86273.1"/>
    <property type="molecule type" value="Genomic_DNA"/>
</dbReference>
<organism evidence="3 4">
    <name type="scientific">Tenuibacillus multivorans</name>
    <dbReference type="NCBI Taxonomy" id="237069"/>
    <lineage>
        <taxon>Bacteria</taxon>
        <taxon>Bacillati</taxon>
        <taxon>Bacillota</taxon>
        <taxon>Bacilli</taxon>
        <taxon>Bacillales</taxon>
        <taxon>Bacillaceae</taxon>
        <taxon>Tenuibacillus</taxon>
    </lineage>
</organism>
<dbReference type="Pfam" id="PF07811">
    <property type="entry name" value="TadE"/>
    <property type="match status" value="1"/>
</dbReference>
<evidence type="ECO:0000256" key="1">
    <source>
        <dbReference type="SAM" id="Phobius"/>
    </source>
</evidence>
<dbReference type="STRING" id="237069.SAMN05216498_0831"/>
<dbReference type="AlphaFoldDB" id="A0A1G9WQ27"/>
<reference evidence="3 4" key="1">
    <citation type="submission" date="2016-10" db="EMBL/GenBank/DDBJ databases">
        <authorList>
            <person name="de Groot N.N."/>
        </authorList>
    </citation>
    <scope>NUCLEOTIDE SEQUENCE [LARGE SCALE GENOMIC DNA]</scope>
    <source>
        <strain evidence="3 4">CGMCC 1.3442</strain>
    </source>
</reference>
<feature type="transmembrane region" description="Helical" evidence="1">
    <location>
        <begin position="13"/>
        <end position="31"/>
    </location>
</feature>
<evidence type="ECO:0000313" key="4">
    <source>
        <dbReference type="Proteomes" id="UP000199334"/>
    </source>
</evidence>
<keyword evidence="1" id="KW-0472">Membrane</keyword>
<feature type="domain" description="TadE-like" evidence="2">
    <location>
        <begin position="7"/>
        <end position="49"/>
    </location>
</feature>